<feature type="region of interest" description="Disordered" evidence="1">
    <location>
        <begin position="1"/>
        <end position="46"/>
    </location>
</feature>
<protein>
    <submittedName>
        <fullName evidence="2">Uncharacterized protein</fullName>
    </submittedName>
</protein>
<accession>A0AAX4P0V8</accession>
<sequence length="206" mass="22281">MSTLEAEQSYSDDFEDEGEPSPVPRSPDQLRARTRTGASEVSADKGRAFVPGPCAAILLDRIGRSRGADPFRTSQVVVGEPSVTYATLRENVESWSGGHDSRTSLSSEAGDASAGVVTRRHVLDRLAIESLTLSMRNYGEGGGTPLQQSLAAMPVTGLLRMARVVERKALSLDRPSAERIEEIYDPVFLCGELARSQREVAARFLS</sequence>
<dbReference type="EMBL" id="CP151502">
    <property type="protein sequence ID" value="WZN59733.1"/>
    <property type="molecule type" value="Genomic_DNA"/>
</dbReference>
<name>A0AAX4P0V8_9CHLO</name>
<dbReference type="AlphaFoldDB" id="A0AAX4P0V8"/>
<reference evidence="2 3" key="1">
    <citation type="submission" date="2024-03" db="EMBL/GenBank/DDBJ databases">
        <title>Complete genome sequence of the green alga Chloropicon roscoffensis RCC1871.</title>
        <authorList>
            <person name="Lemieux C."/>
            <person name="Pombert J.-F."/>
            <person name="Otis C."/>
            <person name="Turmel M."/>
        </authorList>
    </citation>
    <scope>NUCLEOTIDE SEQUENCE [LARGE SCALE GENOMIC DNA]</scope>
    <source>
        <strain evidence="2 3">RCC1871</strain>
    </source>
</reference>
<dbReference type="Proteomes" id="UP001472866">
    <property type="component" value="Chromosome 02"/>
</dbReference>
<gene>
    <name evidence="2" type="ORF">HKI87_02g12590</name>
</gene>
<evidence type="ECO:0000256" key="1">
    <source>
        <dbReference type="SAM" id="MobiDB-lite"/>
    </source>
</evidence>
<evidence type="ECO:0000313" key="2">
    <source>
        <dbReference type="EMBL" id="WZN59733.1"/>
    </source>
</evidence>
<evidence type="ECO:0000313" key="3">
    <source>
        <dbReference type="Proteomes" id="UP001472866"/>
    </source>
</evidence>
<keyword evidence="3" id="KW-1185">Reference proteome</keyword>
<feature type="compositionally biased region" description="Acidic residues" evidence="1">
    <location>
        <begin position="10"/>
        <end position="19"/>
    </location>
</feature>
<organism evidence="2 3">
    <name type="scientific">Chloropicon roscoffensis</name>
    <dbReference type="NCBI Taxonomy" id="1461544"/>
    <lineage>
        <taxon>Eukaryota</taxon>
        <taxon>Viridiplantae</taxon>
        <taxon>Chlorophyta</taxon>
        <taxon>Chloropicophyceae</taxon>
        <taxon>Chloropicales</taxon>
        <taxon>Chloropicaceae</taxon>
        <taxon>Chloropicon</taxon>
    </lineage>
</organism>
<proteinExistence type="predicted"/>